<reference evidence="3 4" key="1">
    <citation type="submission" date="2018-11" db="EMBL/GenBank/DDBJ databases">
        <authorList>
            <person name="Ye M.-Q."/>
            <person name="Du Z.-J."/>
        </authorList>
    </citation>
    <scope>NUCLEOTIDE SEQUENCE [LARGE SCALE GENOMIC DNA]</scope>
    <source>
        <strain evidence="3 4">U0105</strain>
    </source>
</reference>
<keyword evidence="4" id="KW-1185">Reference proteome</keyword>
<sequence length="327" mass="35947">MSHSVKAMLNAWIKQKRACRWALAVIFKVEGHSYRKPGAMGLYSDEGEQLGLLSGGCLESDIRLLARKAIDLNVPLIKVYDGTDDTDLSFHLGCGGEVHIAILPLTEANQWLDLEALATVVSEHRAGEYHIQLPNRQKAYSASFVSPEQQHFNGVNHTVLSQDAKEQCLVVPIYQPPHLLIAGGGIDAVPVCNMATDLEWRVTVWDPRPHYAPEPHFESAEAIVRDSATALVEYCRQQGVSMVMIMSHNLKLDAQVVTMCNQLELTHVALLGPVRRRLDVLEEAGLAETDLRYSLHSPAGLDIGGELPHSIALSIIAQCHSAVFGKL</sequence>
<feature type="domain" description="XdhC- CoxI" evidence="1">
    <location>
        <begin position="18"/>
        <end position="73"/>
    </location>
</feature>
<dbReference type="Gene3D" id="3.40.50.720">
    <property type="entry name" value="NAD(P)-binding Rossmann-like Domain"/>
    <property type="match status" value="1"/>
</dbReference>
<feature type="domain" description="XdhC Rossmann" evidence="2">
    <location>
        <begin position="179"/>
        <end position="319"/>
    </location>
</feature>
<dbReference type="Pfam" id="PF02625">
    <property type="entry name" value="XdhC_CoxI"/>
    <property type="match status" value="1"/>
</dbReference>
<dbReference type="EMBL" id="RPOK01000001">
    <property type="protein sequence ID" value="RPJ68677.1"/>
    <property type="molecule type" value="Genomic_DNA"/>
</dbReference>
<dbReference type="Pfam" id="PF13478">
    <property type="entry name" value="XdhC_C"/>
    <property type="match status" value="1"/>
</dbReference>
<proteinExistence type="predicted"/>
<name>A0A3N5Y3N4_9ALTE</name>
<accession>A0A3N5Y3N4</accession>
<gene>
    <name evidence="3" type="ORF">DRW07_04585</name>
</gene>
<dbReference type="RefSeq" id="WP_124026678.1">
    <property type="nucleotide sequence ID" value="NZ_JBHRSN010000005.1"/>
</dbReference>
<evidence type="ECO:0000259" key="1">
    <source>
        <dbReference type="Pfam" id="PF02625"/>
    </source>
</evidence>
<protein>
    <submittedName>
        <fullName evidence="3">XdhC/CoxI family protein</fullName>
    </submittedName>
</protein>
<evidence type="ECO:0000313" key="3">
    <source>
        <dbReference type="EMBL" id="RPJ68677.1"/>
    </source>
</evidence>
<comment type="caution">
    <text evidence="3">The sequence shown here is derived from an EMBL/GenBank/DDBJ whole genome shotgun (WGS) entry which is preliminary data.</text>
</comment>
<dbReference type="Proteomes" id="UP000275281">
    <property type="component" value="Unassembled WGS sequence"/>
</dbReference>
<evidence type="ECO:0000259" key="2">
    <source>
        <dbReference type="Pfam" id="PF13478"/>
    </source>
</evidence>
<dbReference type="OrthoDB" id="9815497at2"/>
<organism evidence="3 4">
    <name type="scientific">Alteromonas sediminis</name>
    <dbReference type="NCBI Taxonomy" id="2259342"/>
    <lineage>
        <taxon>Bacteria</taxon>
        <taxon>Pseudomonadati</taxon>
        <taxon>Pseudomonadota</taxon>
        <taxon>Gammaproteobacteria</taxon>
        <taxon>Alteromonadales</taxon>
        <taxon>Alteromonadaceae</taxon>
        <taxon>Alteromonas/Salinimonas group</taxon>
        <taxon>Alteromonas</taxon>
    </lineage>
</organism>
<dbReference type="AlphaFoldDB" id="A0A3N5Y3N4"/>
<evidence type="ECO:0000313" key="4">
    <source>
        <dbReference type="Proteomes" id="UP000275281"/>
    </source>
</evidence>
<dbReference type="InterPro" id="IPR052698">
    <property type="entry name" value="MoCofactor_Util/Proc"/>
</dbReference>
<dbReference type="PANTHER" id="PTHR30388:SF4">
    <property type="entry name" value="MOLYBDENUM COFACTOR INSERTION CHAPERONE PAOD"/>
    <property type="match status" value="1"/>
</dbReference>
<dbReference type="InterPro" id="IPR027051">
    <property type="entry name" value="XdhC_Rossmann_dom"/>
</dbReference>
<dbReference type="InterPro" id="IPR003777">
    <property type="entry name" value="XdhC_CoxI"/>
</dbReference>
<dbReference type="PANTHER" id="PTHR30388">
    <property type="entry name" value="ALDEHYDE OXIDOREDUCTASE MOLYBDENUM COFACTOR ASSEMBLY PROTEIN"/>
    <property type="match status" value="1"/>
</dbReference>